<dbReference type="eggNOG" id="ENOG5030XM7">
    <property type="taxonomic scope" value="Bacteria"/>
</dbReference>
<keyword evidence="1" id="KW-0472">Membrane</keyword>
<dbReference type="PATRIC" id="fig|1160718.3.peg.6532"/>
<name>J1RW32_9ACTN</name>
<sequence length="114" mass="11360">MRMATASAPGTVSRFRLGGVLAVALLALWCAAGQAAAVAPRTPVRAPAAGQRPAAARVFTGTAAARPALAETAATKPLVLMGLGTMAGLAVLAGAELVASARRRRDSAPPTDRC</sequence>
<protein>
    <submittedName>
        <fullName evidence="2">Uncharacterized protein</fullName>
    </submittedName>
</protein>
<dbReference type="STRING" id="1160718.SU9_32313"/>
<gene>
    <name evidence="2" type="ORF">SU9_32313</name>
</gene>
<keyword evidence="1" id="KW-1133">Transmembrane helix</keyword>
<comment type="caution">
    <text evidence="2">The sequence shown here is derived from an EMBL/GenBank/DDBJ whole genome shotgun (WGS) entry which is preliminary data.</text>
</comment>
<dbReference type="AlphaFoldDB" id="J1RW32"/>
<organism evidence="2">
    <name type="scientific">Streptomyces auratus AGR0001</name>
    <dbReference type="NCBI Taxonomy" id="1160718"/>
    <lineage>
        <taxon>Bacteria</taxon>
        <taxon>Bacillati</taxon>
        <taxon>Actinomycetota</taxon>
        <taxon>Actinomycetes</taxon>
        <taxon>Kitasatosporales</taxon>
        <taxon>Streptomycetaceae</taxon>
        <taxon>Streptomyces</taxon>
    </lineage>
</organism>
<dbReference type="EMBL" id="AJGV01000209">
    <property type="protein sequence ID" value="EJJ02742.1"/>
    <property type="molecule type" value="Genomic_DNA"/>
</dbReference>
<accession>J1RW32</accession>
<evidence type="ECO:0000256" key="1">
    <source>
        <dbReference type="SAM" id="Phobius"/>
    </source>
</evidence>
<reference evidence="2" key="1">
    <citation type="journal article" date="2012" name="J. Bacteriol.">
        <title>Genome Sequence of Streptomyces auratus Strain AGR0001, a Phoslactomycin-Producing Actinomycete.</title>
        <authorList>
            <person name="Han X."/>
            <person name="Li M."/>
            <person name="Ding Z."/>
            <person name="Zhao J."/>
            <person name="Ji K."/>
            <person name="Wen M."/>
            <person name="Lu T."/>
        </authorList>
    </citation>
    <scope>NUCLEOTIDE SEQUENCE [LARGE SCALE GENOMIC DNA]</scope>
    <source>
        <strain evidence="2">AGR0001</strain>
    </source>
</reference>
<evidence type="ECO:0000313" key="2">
    <source>
        <dbReference type="EMBL" id="EJJ02742.1"/>
    </source>
</evidence>
<feature type="transmembrane region" description="Helical" evidence="1">
    <location>
        <begin position="78"/>
        <end position="99"/>
    </location>
</feature>
<dbReference type="HOGENOM" id="CLU_2119647_0_0_11"/>
<keyword evidence="1" id="KW-0812">Transmembrane</keyword>
<proteinExistence type="predicted"/>